<dbReference type="STRING" id="1193713.GCA_001636315_04025"/>
<dbReference type="PROSITE" id="PS51725">
    <property type="entry name" value="ABM"/>
    <property type="match status" value="1"/>
</dbReference>
<dbReference type="GO" id="GO:0004497">
    <property type="term" value="F:monooxygenase activity"/>
    <property type="evidence" value="ECO:0007669"/>
    <property type="project" value="UniProtKB-KW"/>
</dbReference>
<dbReference type="KEGG" id="nmk:CHR53_07925"/>
<evidence type="ECO:0000313" key="3">
    <source>
        <dbReference type="Proteomes" id="UP000282892"/>
    </source>
</evidence>
<organism evidence="2 3">
    <name type="scientific">Neobacillus mesonae</name>
    <dbReference type="NCBI Taxonomy" id="1193713"/>
    <lineage>
        <taxon>Bacteria</taxon>
        <taxon>Bacillati</taxon>
        <taxon>Bacillota</taxon>
        <taxon>Bacilli</taxon>
        <taxon>Bacillales</taxon>
        <taxon>Bacillaceae</taxon>
        <taxon>Neobacillus</taxon>
    </lineage>
</organism>
<evidence type="ECO:0000313" key="2">
    <source>
        <dbReference type="EMBL" id="AZU61191.1"/>
    </source>
</evidence>
<protein>
    <submittedName>
        <fullName evidence="2">Antibiotic biosynthesis monooxygenase</fullName>
    </submittedName>
</protein>
<keyword evidence="2" id="KW-0503">Monooxygenase</keyword>
<accession>A0A3Q9QV31</accession>
<dbReference type="AlphaFoldDB" id="A0A3Q9QV31"/>
<dbReference type="PANTHER" id="PTHR34474:SF2">
    <property type="entry name" value="SIGNAL TRANSDUCTION PROTEIN TRAP"/>
    <property type="match status" value="1"/>
</dbReference>
<dbReference type="RefSeq" id="WP_066394701.1">
    <property type="nucleotide sequence ID" value="NZ_CP022572.1"/>
</dbReference>
<dbReference type="InterPro" id="IPR011008">
    <property type="entry name" value="Dimeric_a/b-barrel"/>
</dbReference>
<keyword evidence="3" id="KW-1185">Reference proteome</keyword>
<sequence>MNVYMTTGTFDFLKKIENKYPGEMVMMVNQNGALLLHETAGKTVFSAPRRYEAIEAIGEIPNEGFAIMNNIPVTEEGRPLFEHQMKGKGVVLKNVSGLIALRVLRPLTSNTYIIMSVWENETDYEKWQSSPANFLADHQNTISSGQQKIFESAPYTSEYMITE</sequence>
<proteinExistence type="predicted"/>
<dbReference type="OrthoDB" id="2352283at2"/>
<dbReference type="InterPro" id="IPR050404">
    <property type="entry name" value="Heme-degrading_MO"/>
</dbReference>
<gene>
    <name evidence="2" type="ORF">CHR53_07925</name>
</gene>
<dbReference type="Proteomes" id="UP000282892">
    <property type="component" value="Chromosome"/>
</dbReference>
<dbReference type="PANTHER" id="PTHR34474">
    <property type="entry name" value="SIGNAL TRANSDUCTION PROTEIN TRAP"/>
    <property type="match status" value="1"/>
</dbReference>
<reference evidence="2 3" key="1">
    <citation type="submission" date="2017-07" db="EMBL/GenBank/DDBJ databases">
        <title>The complete genome sequence of Bacillus mesonae strain H20-5, an efficient strain improving plant abiotic stress resistance.</title>
        <authorList>
            <person name="Kim S.Y."/>
            <person name="Song H."/>
            <person name="Sang M.K."/>
            <person name="Weon H.-Y."/>
            <person name="Song J."/>
        </authorList>
    </citation>
    <scope>NUCLEOTIDE SEQUENCE [LARGE SCALE GENOMIC DNA]</scope>
    <source>
        <strain evidence="2 3">H20-5</strain>
    </source>
</reference>
<name>A0A3Q9QV31_9BACI</name>
<dbReference type="Gene3D" id="3.30.70.100">
    <property type="match status" value="1"/>
</dbReference>
<feature type="domain" description="ABM" evidence="1">
    <location>
        <begin position="65"/>
        <end position="159"/>
    </location>
</feature>
<dbReference type="Pfam" id="PF03992">
    <property type="entry name" value="ABM"/>
    <property type="match status" value="1"/>
</dbReference>
<keyword evidence="2" id="KW-0560">Oxidoreductase</keyword>
<dbReference type="InterPro" id="IPR007138">
    <property type="entry name" value="ABM_dom"/>
</dbReference>
<evidence type="ECO:0000259" key="1">
    <source>
        <dbReference type="PROSITE" id="PS51725"/>
    </source>
</evidence>
<dbReference type="EMBL" id="CP022572">
    <property type="protein sequence ID" value="AZU61191.1"/>
    <property type="molecule type" value="Genomic_DNA"/>
</dbReference>
<dbReference type="SUPFAM" id="SSF54909">
    <property type="entry name" value="Dimeric alpha+beta barrel"/>
    <property type="match status" value="1"/>
</dbReference>